<evidence type="ECO:0000256" key="3">
    <source>
        <dbReference type="ARBA" id="ARBA00022729"/>
    </source>
</evidence>
<dbReference type="Pfam" id="PF00497">
    <property type="entry name" value="SBP_bac_3"/>
    <property type="match status" value="1"/>
</dbReference>
<keyword evidence="4" id="KW-0472">Membrane</keyword>
<dbReference type="Gene3D" id="3.40.190.10">
    <property type="entry name" value="Periplasmic binding protein-like II"/>
    <property type="match status" value="2"/>
</dbReference>
<reference evidence="6 7" key="1">
    <citation type="submission" date="2018-08" db="EMBL/GenBank/DDBJ databases">
        <title>A genome reference for cultivated species of the human gut microbiota.</title>
        <authorList>
            <person name="Zou Y."/>
            <person name="Xue W."/>
            <person name="Luo G."/>
        </authorList>
    </citation>
    <scope>NUCLEOTIDE SEQUENCE [LARGE SCALE GENOMIC DNA]</scope>
    <source>
        <strain evidence="6 7">AM42-38</strain>
    </source>
</reference>
<dbReference type="AlphaFoldDB" id="A0A413T366"/>
<dbReference type="GO" id="GO:0000270">
    <property type="term" value="P:peptidoglycan metabolic process"/>
    <property type="evidence" value="ECO:0007669"/>
    <property type="project" value="InterPro"/>
</dbReference>
<dbReference type="InterPro" id="IPR023346">
    <property type="entry name" value="Lysozyme-like_dom_sf"/>
</dbReference>
<dbReference type="SUPFAM" id="SSF53955">
    <property type="entry name" value="Lysozyme-like"/>
    <property type="match status" value="1"/>
</dbReference>
<feature type="domain" description="Solute-binding protein family 3/N-terminal" evidence="5">
    <location>
        <begin position="43"/>
        <end position="268"/>
    </location>
</feature>
<dbReference type="GeneID" id="78404058"/>
<keyword evidence="3" id="KW-0732">Signal</keyword>
<dbReference type="Proteomes" id="UP000283855">
    <property type="component" value="Unassembled WGS sequence"/>
</dbReference>
<comment type="subcellular location">
    <subcellularLocation>
        <location evidence="1">Cell outer membrane</location>
        <topology evidence="1">Peripheral membrane protein</topology>
    </subcellularLocation>
</comment>
<evidence type="ECO:0000313" key="7">
    <source>
        <dbReference type="Proteomes" id="UP000283855"/>
    </source>
</evidence>
<organism evidence="6 7">
    <name type="scientific">Phocaeicola coprophilus</name>
    <dbReference type="NCBI Taxonomy" id="387090"/>
    <lineage>
        <taxon>Bacteria</taxon>
        <taxon>Pseudomonadati</taxon>
        <taxon>Bacteroidota</taxon>
        <taxon>Bacteroidia</taxon>
        <taxon>Bacteroidales</taxon>
        <taxon>Bacteroidaceae</taxon>
        <taxon>Phocaeicola</taxon>
    </lineage>
</organism>
<dbReference type="GO" id="GO:0008933">
    <property type="term" value="F:peptidoglycan lytic transglycosylase activity"/>
    <property type="evidence" value="ECO:0007669"/>
    <property type="project" value="InterPro"/>
</dbReference>
<accession>A0A413T366</accession>
<dbReference type="Pfam" id="PF01464">
    <property type="entry name" value="SLT"/>
    <property type="match status" value="1"/>
</dbReference>
<dbReference type="RefSeq" id="WP_008141687.1">
    <property type="nucleotide sequence ID" value="NZ_CABJGD010000005.1"/>
</dbReference>
<dbReference type="InterPro" id="IPR001638">
    <property type="entry name" value="Solute-binding_3/MltF_N"/>
</dbReference>
<protein>
    <submittedName>
        <fullName evidence="6">Lytic transglycosylase F</fullName>
    </submittedName>
</protein>
<keyword evidence="4" id="KW-0998">Cell outer membrane</keyword>
<dbReference type="GO" id="GO:0009279">
    <property type="term" value="C:cell outer membrane"/>
    <property type="evidence" value="ECO:0007669"/>
    <property type="project" value="UniProtKB-SubCell"/>
</dbReference>
<name>A0A413T366_9BACT</name>
<dbReference type="InterPro" id="IPR008258">
    <property type="entry name" value="Transglycosylase_SLT_dom_1"/>
</dbReference>
<evidence type="ECO:0000256" key="1">
    <source>
        <dbReference type="ARBA" id="ARBA00004339"/>
    </source>
</evidence>
<dbReference type="InterPro" id="IPR000189">
    <property type="entry name" value="Transglyc_AS"/>
</dbReference>
<evidence type="ECO:0000256" key="2">
    <source>
        <dbReference type="ARBA" id="ARBA00007734"/>
    </source>
</evidence>
<dbReference type="PANTHER" id="PTHR35936">
    <property type="entry name" value="MEMBRANE-BOUND LYTIC MUREIN TRANSGLYCOSYLASE F"/>
    <property type="match status" value="1"/>
</dbReference>
<proteinExistence type="inferred from homology"/>
<comment type="similarity">
    <text evidence="2">Belongs to the transglycosylase Slt family.</text>
</comment>
<evidence type="ECO:0000256" key="4">
    <source>
        <dbReference type="ARBA" id="ARBA00023237"/>
    </source>
</evidence>
<gene>
    <name evidence="6" type="ORF">DW921_03750</name>
</gene>
<dbReference type="EMBL" id="QSFT01000005">
    <property type="protein sequence ID" value="RHA77744.1"/>
    <property type="molecule type" value="Genomic_DNA"/>
</dbReference>
<dbReference type="CDD" id="cd01009">
    <property type="entry name" value="PBP2_YfhD_N"/>
    <property type="match status" value="1"/>
</dbReference>
<evidence type="ECO:0000259" key="5">
    <source>
        <dbReference type="SMART" id="SM00062"/>
    </source>
</evidence>
<dbReference type="SUPFAM" id="SSF53850">
    <property type="entry name" value="Periplasmic binding protein-like II"/>
    <property type="match status" value="1"/>
</dbReference>
<evidence type="ECO:0000313" key="6">
    <source>
        <dbReference type="EMBL" id="RHA77744.1"/>
    </source>
</evidence>
<dbReference type="PANTHER" id="PTHR35936:SF32">
    <property type="entry name" value="MEMBRANE-BOUND LYTIC MUREIN TRANSGLYCOSYLASE F"/>
    <property type="match status" value="1"/>
</dbReference>
<dbReference type="SMART" id="SM00062">
    <property type="entry name" value="PBPb"/>
    <property type="match status" value="1"/>
</dbReference>
<sequence length="459" mass="51356">MKWGRLCCLCLLIGCLLACHSGSNHSEETGEENDLPQIIDRGELVVLTVNGSTSYFNYRGEPMGFQYELAQQFAASLGVKLKLKVVKNTEELVRQLLNGEGDLIAYNLPVTNALKDSVIYCGEANITHQVVVQRKGKDALKNVTQLVGKEVYVQPGKYQERLINLDKELGGGIQIHTIAADSISAEELISWVAEGKIDYTVSTDELAKINRTYYPNLNIGLAISFDQRASWAVRKSSPLLAQAADKWHKENINSPEFKASAKRYFELNKHVPHGTILSLKDGRISHFDQLFRTYAKEIGWDWRLLASLAYVESNFDPKAVSWAGAKGLMQLMPATARSFGVPAGKEQDPEESVKAAVKYIAALQQSFGKVKDKDEQVKFVLAAYNAGVGHVTDAMALSEKYGRSSTVWEHHVAHYMLLKSNEEFYQDPVCKNGYFRGTETYNFVKRVIALADDYRKKIK</sequence>
<dbReference type="CDD" id="cd13403">
    <property type="entry name" value="MLTF-like"/>
    <property type="match status" value="1"/>
</dbReference>
<dbReference type="PROSITE" id="PS00922">
    <property type="entry name" value="TRANSGLYCOSYLASE"/>
    <property type="match status" value="1"/>
</dbReference>
<comment type="caution">
    <text evidence="6">The sequence shown here is derived from an EMBL/GenBank/DDBJ whole genome shotgun (WGS) entry which is preliminary data.</text>
</comment>
<dbReference type="Gene3D" id="1.10.530.10">
    <property type="match status" value="1"/>
</dbReference>